<organism evidence="3 4">
    <name type="scientific">Tilletia indica</name>
    <dbReference type="NCBI Taxonomy" id="43049"/>
    <lineage>
        <taxon>Eukaryota</taxon>
        <taxon>Fungi</taxon>
        <taxon>Dikarya</taxon>
        <taxon>Basidiomycota</taxon>
        <taxon>Ustilaginomycotina</taxon>
        <taxon>Exobasidiomycetes</taxon>
        <taxon>Tilletiales</taxon>
        <taxon>Tilletiaceae</taxon>
        <taxon>Tilletia</taxon>
    </lineage>
</organism>
<dbReference type="CDD" id="cd07323">
    <property type="entry name" value="LAM"/>
    <property type="match status" value="1"/>
</dbReference>
<dbReference type="InterPro" id="IPR006630">
    <property type="entry name" value="La_HTH"/>
</dbReference>
<feature type="compositionally biased region" description="Low complexity" evidence="2">
    <location>
        <begin position="803"/>
        <end position="813"/>
    </location>
</feature>
<feature type="compositionally biased region" description="Polar residues" evidence="2">
    <location>
        <begin position="98"/>
        <end position="126"/>
    </location>
</feature>
<proteinExistence type="predicted"/>
<protein>
    <submittedName>
        <fullName evidence="3">Uncharacterized protein</fullName>
    </submittedName>
</protein>
<feature type="compositionally biased region" description="Gly residues" evidence="2">
    <location>
        <begin position="898"/>
        <end position="911"/>
    </location>
</feature>
<reference evidence="3" key="2">
    <citation type="journal article" date="2019" name="IMA Fungus">
        <title>Genome sequencing and comparison of five Tilletia species to identify candidate genes for the detection of regulated species infecting wheat.</title>
        <authorList>
            <person name="Nguyen H.D.T."/>
            <person name="Sultana T."/>
            <person name="Kesanakurti P."/>
            <person name="Hambleton S."/>
        </authorList>
    </citation>
    <scope>NUCLEOTIDE SEQUENCE</scope>
    <source>
        <strain evidence="3">DAOMC 236416</strain>
    </source>
</reference>
<feature type="region of interest" description="Disordered" evidence="2">
    <location>
        <begin position="1398"/>
        <end position="1441"/>
    </location>
</feature>
<gene>
    <name evidence="3" type="ORF">A4X13_0g1372</name>
</gene>
<evidence type="ECO:0000256" key="2">
    <source>
        <dbReference type="SAM" id="MobiDB-lite"/>
    </source>
</evidence>
<feature type="compositionally biased region" description="Polar residues" evidence="2">
    <location>
        <begin position="517"/>
        <end position="536"/>
    </location>
</feature>
<dbReference type="PANTHER" id="PTHR22792">
    <property type="entry name" value="LUPUS LA PROTEIN-RELATED"/>
    <property type="match status" value="1"/>
</dbReference>
<feature type="compositionally biased region" description="Low complexity" evidence="2">
    <location>
        <begin position="1227"/>
        <end position="1243"/>
    </location>
</feature>
<feature type="compositionally biased region" description="Polar residues" evidence="2">
    <location>
        <begin position="1266"/>
        <end position="1275"/>
    </location>
</feature>
<feature type="compositionally biased region" description="Basic residues" evidence="2">
    <location>
        <begin position="759"/>
        <end position="772"/>
    </location>
</feature>
<feature type="compositionally biased region" description="Polar residues" evidence="2">
    <location>
        <begin position="294"/>
        <end position="305"/>
    </location>
</feature>
<feature type="compositionally biased region" description="Basic and acidic residues" evidence="2">
    <location>
        <begin position="246"/>
        <end position="268"/>
    </location>
</feature>
<feature type="compositionally biased region" description="Low complexity" evidence="2">
    <location>
        <begin position="141"/>
        <end position="161"/>
    </location>
</feature>
<feature type="region of interest" description="Disordered" evidence="2">
    <location>
        <begin position="668"/>
        <end position="695"/>
    </location>
</feature>
<dbReference type="InterPro" id="IPR045180">
    <property type="entry name" value="La_dom_prot"/>
</dbReference>
<feature type="compositionally biased region" description="Low complexity" evidence="2">
    <location>
        <begin position="384"/>
        <end position="402"/>
    </location>
</feature>
<feature type="compositionally biased region" description="Basic and acidic residues" evidence="2">
    <location>
        <begin position="429"/>
        <end position="441"/>
    </location>
</feature>
<name>A0A177TUQ8_9BASI</name>
<comment type="caution">
    <text evidence="3">The sequence shown here is derived from an EMBL/GenBank/DDBJ whole genome shotgun (WGS) entry which is preliminary data.</text>
</comment>
<feature type="compositionally biased region" description="Basic and acidic residues" evidence="2">
    <location>
        <begin position="936"/>
        <end position="949"/>
    </location>
</feature>
<evidence type="ECO:0000313" key="3">
    <source>
        <dbReference type="EMBL" id="KAE8258890.1"/>
    </source>
</evidence>
<dbReference type="SUPFAM" id="SSF46785">
    <property type="entry name" value="Winged helix' DNA-binding domain"/>
    <property type="match status" value="1"/>
</dbReference>
<feature type="region of interest" description="Disordered" evidence="2">
    <location>
        <begin position="731"/>
        <end position="844"/>
    </location>
</feature>
<feature type="compositionally biased region" description="Low complexity" evidence="2">
    <location>
        <begin position="358"/>
        <end position="377"/>
    </location>
</feature>
<reference evidence="3" key="1">
    <citation type="submission" date="2016-04" db="EMBL/GenBank/DDBJ databases">
        <authorList>
            <person name="Nguyen H.D."/>
            <person name="Samba Siva P."/>
            <person name="Cullis J."/>
            <person name="Levesque C.A."/>
            <person name="Hambleton S."/>
        </authorList>
    </citation>
    <scope>NUCLEOTIDE SEQUENCE</scope>
    <source>
        <strain evidence="3">DAOMC 236416</strain>
    </source>
</reference>
<feature type="compositionally biased region" description="Gly residues" evidence="2">
    <location>
        <begin position="1148"/>
        <end position="1158"/>
    </location>
</feature>
<dbReference type="Pfam" id="PF05383">
    <property type="entry name" value="La"/>
    <property type="match status" value="1"/>
</dbReference>
<feature type="compositionally biased region" description="Low complexity" evidence="2">
    <location>
        <begin position="221"/>
        <end position="237"/>
    </location>
</feature>
<dbReference type="InterPro" id="IPR036390">
    <property type="entry name" value="WH_DNA-bd_sf"/>
</dbReference>
<accession>A0A177TUQ8</accession>
<feature type="compositionally biased region" description="Low complexity" evidence="2">
    <location>
        <begin position="1250"/>
        <end position="1265"/>
    </location>
</feature>
<feature type="compositionally biased region" description="Low complexity" evidence="2">
    <location>
        <begin position="412"/>
        <end position="427"/>
    </location>
</feature>
<feature type="compositionally biased region" description="Low complexity" evidence="2">
    <location>
        <begin position="731"/>
        <end position="748"/>
    </location>
</feature>
<feature type="compositionally biased region" description="Low complexity" evidence="2">
    <location>
        <begin position="876"/>
        <end position="891"/>
    </location>
</feature>
<sequence length="1441" mass="146041">MSVWANAAGKPQLTYAERLRRATQANSSASSPSSIPTPNPAPTSTASSSGATPSSSSSSTTSSAAVSGAASLHPSSSPRQTLVISPLVPSSASSAASNATLSPHSGPRTLSGTTADKPSGSTTVASTGERRPSGSSRPDAGRGSLSGASSSPLSSHAVTASASVNGDDAASTTHSVNTESSSSAAPSTSTAPTSVNSPSAPASSVLSKSSSIANLPAFSLPASSGSSGTASVAAVAPTGPPVNVWEVRKQAMLEKQRQQEEVQRKAREQAQLQAKQAKEAAKAAGVSQTGGTGAESNQSATATTKNAERKQGGGNGKAQPSSTAKSSNAGSRSVSASNTATVSHPKGPTSGAQQNRNASQQGAGTRGAGSTTTATHGKASRHQTSSSTVSAASTSAVSTTASKADRLAVQQSAAAAAPSSTSGDTTAQEGRRGSEVADSGKRVAGANKNVTTHDDEKKKKMEKRREEEEEGKIAASVERAENGHSSAFVEGSVGSKASTGRRTTAGDSSAIEDLQDSSRSNINSTIATSPPSQSSEAGLLGSPSARDTSSSTLNGAAMPFYSPLMDAHMGHHSHHGSVVYGHPHQHTHHHAYAADLGPVPLAPLPPPVTMSAASVAGTATPASSVSVSHVRAAPQPSTDYDNTWLERIHMLNGGQNMPVYGPLTLASTKKHAEDDVEQEEEGAKDASSRGDVGGKALSTSGSIIEDLAAVPFEKDAVSVAASGSTAPIASLQSQAQSHAASQQQQGQSGTMLYPDTRSRARRRSSTGHKGKKAGALAALATAPGSNEKMKGDGVDLVNGGTGSSSDETGGSVSYEPNTDDTHSWQNSVDARSTKEQDRSISVRDRAANAAAQAAAMAAAVAAASSKLTAPSMNGRTMSSMSSASASTSGGAKVDGRGKGAGGGKKGKGQGAGTQLQHQGSGVHGQSESKSVSGAEGHQDVAQHEVKGKGVEGAAGQNPATGKRAQLSTKPLDTQITRALGGEGTGSSLSPRPAHLPATPPASLVMPPLASPSINGPVRGQSPFHSGGPQGRAGYPRMSNGTVHSGHSSYGEQIPNGGPGLTMNVNMAYNPAAAAMAASMWNGTPTSPHPYHRPHRINKDGSFSPTRAVDYAATGAGGYYGGGMADGTYTGSGGSGYARGMGGKRGRGGRGGWRGGSSSGSGPRNREYSISSASAHHIPNVDSALVQGAAGYDPRYAGSMTPAVPQVYYVPYPVPVPYASSTSRTESNEASSVAEGGAAAGTRTTSEHASDAGGASSSRAASEGTSTPATGYTSWQQQGPGMTYPFYNGMNTNWMMSVAPSDAVRAQALGQLDFYFSPRNLEGDFFLRQRMDSNGWVPIPVVAAFKKVRQITTDVNVIRDAMLYSYNLEVDMENWRVRKRYGWEEYVLPVEQQVAALSQEQAGGAISHEEKGHTSIPEREGRPAGDVSEGGQSAVDSTATPA</sequence>
<dbReference type="PROSITE" id="PS50961">
    <property type="entry name" value="HTH_LA"/>
    <property type="match status" value="1"/>
</dbReference>
<feature type="compositionally biased region" description="Low complexity" evidence="2">
    <location>
        <begin position="773"/>
        <end position="782"/>
    </location>
</feature>
<feature type="compositionally biased region" description="Polar residues" evidence="2">
    <location>
        <begin position="965"/>
        <end position="976"/>
    </location>
</feature>
<feature type="region of interest" description="Disordered" evidence="2">
    <location>
        <begin position="1219"/>
        <end position="1275"/>
    </location>
</feature>
<feature type="region of interest" description="Disordered" evidence="2">
    <location>
        <begin position="1"/>
        <end position="551"/>
    </location>
</feature>
<dbReference type="EMBL" id="LWDF02000053">
    <property type="protein sequence ID" value="KAE8258890.1"/>
    <property type="molecule type" value="Genomic_DNA"/>
</dbReference>
<feature type="region of interest" description="Disordered" evidence="2">
    <location>
        <begin position="872"/>
        <end position="1001"/>
    </location>
</feature>
<feature type="compositionally biased region" description="Low complexity" evidence="2">
    <location>
        <begin position="25"/>
        <end position="34"/>
    </location>
</feature>
<feature type="compositionally biased region" description="Polar residues" evidence="2">
    <location>
        <begin position="1429"/>
        <end position="1441"/>
    </location>
</feature>
<feature type="compositionally biased region" description="Low complexity" evidence="2">
    <location>
        <begin position="42"/>
        <end position="71"/>
    </location>
</feature>
<evidence type="ECO:0000313" key="4">
    <source>
        <dbReference type="Proteomes" id="UP000077521"/>
    </source>
</evidence>
<keyword evidence="1" id="KW-0694">RNA-binding</keyword>
<feature type="compositionally biased region" description="Basic and acidic residues" evidence="2">
    <location>
        <begin position="451"/>
        <end position="466"/>
    </location>
</feature>
<keyword evidence="4" id="KW-1185">Reference proteome</keyword>
<dbReference type="SMART" id="SM00715">
    <property type="entry name" value="LA"/>
    <property type="match status" value="1"/>
</dbReference>
<dbReference type="GO" id="GO:0003723">
    <property type="term" value="F:RNA binding"/>
    <property type="evidence" value="ECO:0007669"/>
    <property type="project" value="UniProtKB-UniRule"/>
</dbReference>
<feature type="compositionally biased region" description="Polar residues" evidence="2">
    <location>
        <begin position="73"/>
        <end position="83"/>
    </location>
</feature>
<feature type="compositionally biased region" description="Low complexity" evidence="2">
    <location>
        <begin position="171"/>
        <end position="214"/>
    </location>
</feature>
<feature type="compositionally biased region" description="Basic and acidic residues" evidence="2">
    <location>
        <begin position="1406"/>
        <end position="1422"/>
    </location>
</feature>
<feature type="compositionally biased region" description="Polar residues" evidence="2">
    <location>
        <begin position="913"/>
        <end position="931"/>
    </location>
</feature>
<dbReference type="InterPro" id="IPR036388">
    <property type="entry name" value="WH-like_DNA-bd_sf"/>
</dbReference>
<feature type="compositionally biased region" description="Polar residues" evidence="2">
    <location>
        <begin position="495"/>
        <end position="507"/>
    </location>
</feature>
<dbReference type="PANTHER" id="PTHR22792:SF62">
    <property type="entry name" value="LA-RELATED PROTEIN 7"/>
    <property type="match status" value="1"/>
</dbReference>
<dbReference type="Gene3D" id="1.10.10.10">
    <property type="entry name" value="Winged helix-like DNA-binding domain superfamily/Winged helix DNA-binding domain"/>
    <property type="match status" value="1"/>
</dbReference>
<dbReference type="Proteomes" id="UP000077521">
    <property type="component" value="Unassembled WGS sequence"/>
</dbReference>
<feature type="compositionally biased region" description="Basic and acidic residues" evidence="2">
    <location>
        <begin position="831"/>
        <end position="844"/>
    </location>
</feature>
<feature type="compositionally biased region" description="Low complexity" evidence="2">
    <location>
        <begin position="324"/>
        <end position="337"/>
    </location>
</feature>
<feature type="region of interest" description="Disordered" evidence="2">
    <location>
        <begin position="1139"/>
        <end position="1167"/>
    </location>
</feature>
<evidence type="ECO:0000256" key="1">
    <source>
        <dbReference type="ARBA" id="ARBA00022884"/>
    </source>
</evidence>